<organism evidence="2 4">
    <name type="scientific">Acanthaster planci</name>
    <name type="common">Crown-of-thorns starfish</name>
    <dbReference type="NCBI Taxonomy" id="133434"/>
    <lineage>
        <taxon>Eukaryota</taxon>
        <taxon>Metazoa</taxon>
        <taxon>Echinodermata</taxon>
        <taxon>Eleutherozoa</taxon>
        <taxon>Asterozoa</taxon>
        <taxon>Asteroidea</taxon>
        <taxon>Valvatacea</taxon>
        <taxon>Valvatida</taxon>
        <taxon>Acanthasteridae</taxon>
        <taxon>Acanthaster</taxon>
    </lineage>
</organism>
<dbReference type="RefSeq" id="XP_022101984.1">
    <property type="nucleotide sequence ID" value="XM_022246292.1"/>
</dbReference>
<evidence type="ECO:0000313" key="4">
    <source>
        <dbReference type="RefSeq" id="XP_022101984.1"/>
    </source>
</evidence>
<evidence type="ECO:0000313" key="6">
    <source>
        <dbReference type="RefSeq" id="XP_022101986.1"/>
    </source>
</evidence>
<feature type="compositionally biased region" description="Basic residues" evidence="1">
    <location>
        <begin position="8"/>
        <end position="18"/>
    </location>
</feature>
<proteinExistence type="predicted"/>
<dbReference type="Proteomes" id="UP000694845">
    <property type="component" value="Unplaced"/>
</dbReference>
<gene>
    <name evidence="3 4 5 6" type="primary">LOC110985332</name>
</gene>
<evidence type="ECO:0000256" key="1">
    <source>
        <dbReference type="SAM" id="MobiDB-lite"/>
    </source>
</evidence>
<evidence type="ECO:0000313" key="5">
    <source>
        <dbReference type="RefSeq" id="XP_022101985.1"/>
    </source>
</evidence>
<sequence>MDQPHSQHPAKQHKKHSKNVKEKIKIREEHQQYLRKVENKTSNAHADLNPEKCMQRTGSICDVARRKDSDAKLQEEHIPTIDQGPTQLAHASDGTADRNTQSEQKKGKKKEIEQPLSTVMQSNTVHSSDDMMEKHYIFRLKEKSSRFPQATFYCRLCNYHLDTIALCMKHWKEPRHLKLEELNGIMPPPRL</sequence>
<name>A0A8B7Z8J6_ACAPL</name>
<feature type="compositionally biased region" description="Polar residues" evidence="1">
    <location>
        <begin position="115"/>
        <end position="126"/>
    </location>
</feature>
<keyword evidence="2" id="KW-1185">Reference proteome</keyword>
<dbReference type="RefSeq" id="XP_022101983.1">
    <property type="nucleotide sequence ID" value="XM_022246291.1"/>
</dbReference>
<evidence type="ECO:0000313" key="2">
    <source>
        <dbReference type="Proteomes" id="UP000694845"/>
    </source>
</evidence>
<dbReference type="RefSeq" id="XP_022101985.1">
    <property type="nucleotide sequence ID" value="XM_022246293.1"/>
</dbReference>
<dbReference type="OrthoDB" id="407432at2759"/>
<dbReference type="RefSeq" id="XP_022101986.1">
    <property type="nucleotide sequence ID" value="XM_022246294.1"/>
</dbReference>
<feature type="compositionally biased region" description="Basic and acidic residues" evidence="1">
    <location>
        <begin position="63"/>
        <end position="79"/>
    </location>
</feature>
<dbReference type="KEGG" id="aplc:110985332"/>
<feature type="region of interest" description="Disordered" evidence="1">
    <location>
        <begin position="1"/>
        <end position="127"/>
    </location>
</feature>
<reference evidence="3 4" key="1">
    <citation type="submission" date="2025-04" db="UniProtKB">
        <authorList>
            <consortium name="RefSeq"/>
        </authorList>
    </citation>
    <scope>IDENTIFICATION</scope>
</reference>
<evidence type="ECO:0000313" key="3">
    <source>
        <dbReference type="RefSeq" id="XP_022101983.1"/>
    </source>
</evidence>
<feature type="compositionally biased region" description="Basic and acidic residues" evidence="1">
    <location>
        <begin position="19"/>
        <end position="39"/>
    </location>
</feature>
<accession>A0A8B7Z8J6</accession>
<protein>
    <submittedName>
        <fullName evidence="3 4">Terminal uridylyltransferase 4-like</fullName>
    </submittedName>
</protein>
<dbReference type="GeneID" id="110985332"/>
<dbReference type="AlphaFoldDB" id="A0A8B7Z8J6"/>